<evidence type="ECO:0000313" key="9">
    <source>
        <dbReference type="EMBL" id="GAA3753778.1"/>
    </source>
</evidence>
<proteinExistence type="predicted"/>
<evidence type="ECO:0000256" key="7">
    <source>
        <dbReference type="ARBA" id="ARBA00023291"/>
    </source>
</evidence>
<comment type="cofactor">
    <cofactor evidence="1">
        <name>[3Fe-4S] cluster</name>
        <dbReference type="ChEBI" id="CHEBI:21137"/>
    </cofactor>
</comment>
<dbReference type="Proteomes" id="UP001500908">
    <property type="component" value="Unassembled WGS sequence"/>
</dbReference>
<name>A0ABP7G2I2_9ACTN</name>
<dbReference type="PANTHER" id="PTHR36923:SF3">
    <property type="entry name" value="FERREDOXIN"/>
    <property type="match status" value="1"/>
</dbReference>
<comment type="caution">
    <text evidence="9">The sequence shown here is derived from an EMBL/GenBank/DDBJ whole genome shotgun (WGS) entry which is preliminary data.</text>
</comment>
<dbReference type="SUPFAM" id="SSF54862">
    <property type="entry name" value="4Fe-4S ferredoxins"/>
    <property type="match status" value="1"/>
</dbReference>
<keyword evidence="3" id="KW-0479">Metal-binding</keyword>
<evidence type="ECO:0000256" key="4">
    <source>
        <dbReference type="ARBA" id="ARBA00022982"/>
    </source>
</evidence>
<dbReference type="InterPro" id="IPR051269">
    <property type="entry name" value="Fe-S_cluster_ET"/>
</dbReference>
<accession>A0ABP7G2I2</accession>
<feature type="compositionally biased region" description="Basic and acidic residues" evidence="8">
    <location>
        <begin position="37"/>
        <end position="47"/>
    </location>
</feature>
<keyword evidence="4" id="KW-0249">Electron transport</keyword>
<dbReference type="Gene3D" id="3.30.70.20">
    <property type="match status" value="1"/>
</dbReference>
<dbReference type="EMBL" id="BAABDD010000018">
    <property type="protein sequence ID" value="GAA3753778.1"/>
    <property type="molecule type" value="Genomic_DNA"/>
</dbReference>
<evidence type="ECO:0000256" key="2">
    <source>
        <dbReference type="ARBA" id="ARBA00022448"/>
    </source>
</evidence>
<reference evidence="10" key="1">
    <citation type="journal article" date="2019" name="Int. J. Syst. Evol. Microbiol.">
        <title>The Global Catalogue of Microorganisms (GCM) 10K type strain sequencing project: providing services to taxonomists for standard genome sequencing and annotation.</title>
        <authorList>
            <consortium name="The Broad Institute Genomics Platform"/>
            <consortium name="The Broad Institute Genome Sequencing Center for Infectious Disease"/>
            <person name="Wu L."/>
            <person name="Ma J."/>
        </authorList>
    </citation>
    <scope>NUCLEOTIDE SEQUENCE [LARGE SCALE GENOMIC DNA]</scope>
    <source>
        <strain evidence="10">JCM 17137</strain>
    </source>
</reference>
<evidence type="ECO:0000256" key="6">
    <source>
        <dbReference type="ARBA" id="ARBA00023014"/>
    </source>
</evidence>
<dbReference type="PANTHER" id="PTHR36923">
    <property type="entry name" value="FERREDOXIN"/>
    <property type="match status" value="1"/>
</dbReference>
<evidence type="ECO:0000256" key="3">
    <source>
        <dbReference type="ARBA" id="ARBA00022723"/>
    </source>
</evidence>
<keyword evidence="6" id="KW-0411">Iron-sulfur</keyword>
<evidence type="ECO:0008006" key="11">
    <source>
        <dbReference type="Google" id="ProtNLM"/>
    </source>
</evidence>
<evidence type="ECO:0000256" key="5">
    <source>
        <dbReference type="ARBA" id="ARBA00023004"/>
    </source>
</evidence>
<protein>
    <recommendedName>
        <fullName evidence="11">Ferredoxin</fullName>
    </recommendedName>
</protein>
<keyword evidence="7" id="KW-0003">3Fe-4S</keyword>
<evidence type="ECO:0000313" key="10">
    <source>
        <dbReference type="Proteomes" id="UP001500908"/>
    </source>
</evidence>
<evidence type="ECO:0000256" key="1">
    <source>
        <dbReference type="ARBA" id="ARBA00001927"/>
    </source>
</evidence>
<keyword evidence="2" id="KW-0813">Transport</keyword>
<feature type="region of interest" description="Disordered" evidence="8">
    <location>
        <begin position="1"/>
        <end position="47"/>
    </location>
</feature>
<keyword evidence="10" id="KW-1185">Reference proteome</keyword>
<keyword evidence="5" id="KW-0408">Iron</keyword>
<gene>
    <name evidence="9" type="ORF">GCM10022402_35630</name>
</gene>
<organism evidence="9 10">
    <name type="scientific">Salinactinospora qingdaonensis</name>
    <dbReference type="NCBI Taxonomy" id="702744"/>
    <lineage>
        <taxon>Bacteria</taxon>
        <taxon>Bacillati</taxon>
        <taxon>Actinomycetota</taxon>
        <taxon>Actinomycetes</taxon>
        <taxon>Streptosporangiales</taxon>
        <taxon>Nocardiopsidaceae</taxon>
        <taxon>Salinactinospora</taxon>
    </lineage>
</organism>
<evidence type="ECO:0000256" key="8">
    <source>
        <dbReference type="SAM" id="MobiDB-lite"/>
    </source>
</evidence>
<sequence>MPSVRFPTASGSCHIDGGGASGAEGANRAPARLRQRPRIELRQRDRQREERVTLRIEVDVDRCEAHADCEQVAPELYQLDDAGELHLQLEDEVPPELAGPAEAGARACPVAALRVVGSEQAVERSE</sequence>
<dbReference type="Pfam" id="PF13459">
    <property type="entry name" value="Fer4_15"/>
    <property type="match status" value="1"/>
</dbReference>